<name>A0A0Q3TMC7_9BACI</name>
<feature type="transmembrane region" description="Helical" evidence="6">
    <location>
        <begin position="84"/>
        <end position="110"/>
    </location>
</feature>
<dbReference type="CDD" id="cd06173">
    <property type="entry name" value="MFS_MefA_like"/>
    <property type="match status" value="1"/>
</dbReference>
<feature type="transmembrane region" description="Helical" evidence="6">
    <location>
        <begin position="377"/>
        <end position="395"/>
    </location>
</feature>
<keyword evidence="8" id="KW-1185">Reference proteome</keyword>
<dbReference type="InterPro" id="IPR011701">
    <property type="entry name" value="MFS"/>
</dbReference>
<dbReference type="InterPro" id="IPR036259">
    <property type="entry name" value="MFS_trans_sf"/>
</dbReference>
<evidence type="ECO:0000256" key="6">
    <source>
        <dbReference type="SAM" id="Phobius"/>
    </source>
</evidence>
<protein>
    <recommendedName>
        <fullName evidence="9">MFS transporter</fullName>
    </recommendedName>
</protein>
<dbReference type="RefSeq" id="WP_161809277.1">
    <property type="nucleotide sequence ID" value="NZ_JAAIWL010000005.1"/>
</dbReference>
<evidence type="ECO:0000313" key="8">
    <source>
        <dbReference type="Proteomes" id="UP000051888"/>
    </source>
</evidence>
<reference evidence="7 8" key="1">
    <citation type="submission" date="2015-09" db="EMBL/GenBank/DDBJ databases">
        <title>Genome sequencing project for genomic taxonomy and phylogenomics of Bacillus-like bacteria.</title>
        <authorList>
            <person name="Liu B."/>
            <person name="Wang J."/>
            <person name="Zhu Y."/>
            <person name="Liu G."/>
            <person name="Chen Q."/>
            <person name="Chen Z."/>
            <person name="Lan J."/>
            <person name="Che J."/>
            <person name="Ge C."/>
            <person name="Shi H."/>
            <person name="Pan Z."/>
            <person name="Liu X."/>
        </authorList>
    </citation>
    <scope>NUCLEOTIDE SEQUENCE [LARGE SCALE GENOMIC DNA]</scope>
    <source>
        <strain evidence="7 8">LMG 18435</strain>
    </source>
</reference>
<feature type="transmembrane region" description="Helical" evidence="6">
    <location>
        <begin position="287"/>
        <end position="305"/>
    </location>
</feature>
<feature type="transmembrane region" description="Helical" evidence="6">
    <location>
        <begin position="224"/>
        <end position="243"/>
    </location>
</feature>
<dbReference type="OrthoDB" id="2351575at2"/>
<keyword evidence="4 6" id="KW-1133">Transmembrane helix</keyword>
<evidence type="ECO:0000256" key="2">
    <source>
        <dbReference type="ARBA" id="ARBA00022475"/>
    </source>
</evidence>
<feature type="transmembrane region" description="Helical" evidence="6">
    <location>
        <begin position="255"/>
        <end position="275"/>
    </location>
</feature>
<dbReference type="PANTHER" id="PTHR23513">
    <property type="entry name" value="INTEGRAL MEMBRANE EFFLUX PROTEIN-RELATED"/>
    <property type="match status" value="1"/>
</dbReference>
<comment type="caution">
    <text evidence="7">The sequence shown here is derived from an EMBL/GenBank/DDBJ whole genome shotgun (WGS) entry which is preliminary data.</text>
</comment>
<dbReference type="PATRIC" id="fig|157838.3.peg.3908"/>
<dbReference type="STRING" id="157838.AN964_17635"/>
<dbReference type="Pfam" id="PF07690">
    <property type="entry name" value="MFS_1"/>
    <property type="match status" value="1"/>
</dbReference>
<dbReference type="Proteomes" id="UP000051888">
    <property type="component" value="Unassembled WGS sequence"/>
</dbReference>
<accession>A0A0Q3TMC7</accession>
<evidence type="ECO:0000256" key="3">
    <source>
        <dbReference type="ARBA" id="ARBA00022692"/>
    </source>
</evidence>
<comment type="subcellular location">
    <subcellularLocation>
        <location evidence="1">Cell membrane</location>
        <topology evidence="1">Multi-pass membrane protein</topology>
    </subcellularLocation>
</comment>
<keyword evidence="2" id="KW-1003">Cell membrane</keyword>
<dbReference type="SUPFAM" id="SSF103473">
    <property type="entry name" value="MFS general substrate transporter"/>
    <property type="match status" value="1"/>
</dbReference>
<evidence type="ECO:0000256" key="1">
    <source>
        <dbReference type="ARBA" id="ARBA00004651"/>
    </source>
</evidence>
<organism evidence="7 8">
    <name type="scientific">Heyndrickxia shackletonii</name>
    <dbReference type="NCBI Taxonomy" id="157838"/>
    <lineage>
        <taxon>Bacteria</taxon>
        <taxon>Bacillati</taxon>
        <taxon>Bacillota</taxon>
        <taxon>Bacilli</taxon>
        <taxon>Bacillales</taxon>
        <taxon>Bacillaceae</taxon>
        <taxon>Heyndrickxia</taxon>
    </lineage>
</organism>
<evidence type="ECO:0000256" key="4">
    <source>
        <dbReference type="ARBA" id="ARBA00022989"/>
    </source>
</evidence>
<dbReference type="GO" id="GO:0022857">
    <property type="term" value="F:transmembrane transporter activity"/>
    <property type="evidence" value="ECO:0007669"/>
    <property type="project" value="InterPro"/>
</dbReference>
<dbReference type="Gene3D" id="1.20.1250.20">
    <property type="entry name" value="MFS general substrate transporter like domains"/>
    <property type="match status" value="1"/>
</dbReference>
<feature type="transmembrane region" description="Helical" evidence="6">
    <location>
        <begin position="166"/>
        <end position="187"/>
    </location>
</feature>
<dbReference type="PANTHER" id="PTHR23513:SF19">
    <property type="entry name" value="MAJOR FACILITATOR SUPERFAMILY (MFS) PROFILE DOMAIN-CONTAINING PROTEIN"/>
    <property type="match status" value="1"/>
</dbReference>
<keyword evidence="5 6" id="KW-0472">Membrane</keyword>
<sequence length="399" mass="44476">MRSKAFRYLWVGQSFANAGDVLYIVALIAAIYQATGSAFQMTLVPFMITFSKFSSSVVAPILLDRYTLKHLLATSQALKTVLMFVLFLVVLKSISFIWIIFLLAALIAFLDGWALPASNALVPSIVKREELMKTNGFLSTLEQSIQFTGWAAGGIVTAVIQPTGTLLMTGIFYLVSTIFMYSIPFYHEKHVQKTSERKFSTYAAQLSEGWKEIWKNKTLRQIQWISWIETIAGVVWIAAIMYLFVDKRLHASEEWWGFINSAFIAGLFIASVVLLKFHAFYRTHQSNILVICGFGTACATLAFGLNEIPILALVLSLLFGVFDQQKAVILQTLVQTKTNTDRLPKVYATQGAIAAFSFGIASLLSGTVVELVGVRNIYIIASILLFISIVPIYLLRKNL</sequence>
<dbReference type="AlphaFoldDB" id="A0A0Q3TMC7"/>
<evidence type="ECO:0000256" key="5">
    <source>
        <dbReference type="ARBA" id="ARBA00023136"/>
    </source>
</evidence>
<feature type="transmembrane region" description="Helical" evidence="6">
    <location>
        <begin position="45"/>
        <end position="63"/>
    </location>
</feature>
<feature type="transmembrane region" description="Helical" evidence="6">
    <location>
        <begin position="346"/>
        <end position="365"/>
    </location>
</feature>
<dbReference type="EMBL" id="LJJC01000004">
    <property type="protein sequence ID" value="KQL55150.1"/>
    <property type="molecule type" value="Genomic_DNA"/>
</dbReference>
<proteinExistence type="predicted"/>
<dbReference type="GO" id="GO:0005886">
    <property type="term" value="C:plasma membrane"/>
    <property type="evidence" value="ECO:0007669"/>
    <property type="project" value="UniProtKB-SubCell"/>
</dbReference>
<gene>
    <name evidence="7" type="ORF">AN964_17635</name>
</gene>
<keyword evidence="3 6" id="KW-0812">Transmembrane</keyword>
<evidence type="ECO:0000313" key="7">
    <source>
        <dbReference type="EMBL" id="KQL55150.1"/>
    </source>
</evidence>
<evidence type="ECO:0008006" key="9">
    <source>
        <dbReference type="Google" id="ProtNLM"/>
    </source>
</evidence>